<protein>
    <submittedName>
        <fullName evidence="3">Ketosteroid isomerase-like protein</fullName>
    </submittedName>
</protein>
<reference evidence="3 4" key="1">
    <citation type="submission" date="2020-03" db="EMBL/GenBank/DDBJ databases">
        <title>Genomic Encyclopedia of Type Strains, Phase IV (KMG-IV): sequencing the most valuable type-strain genomes for metagenomic binning, comparative biology and taxonomic classification.</title>
        <authorList>
            <person name="Goeker M."/>
        </authorList>
    </citation>
    <scope>NUCLEOTIDE SEQUENCE [LARGE SCALE GENOMIC DNA]</scope>
    <source>
        <strain evidence="3 4">DSM 19867</strain>
    </source>
</reference>
<dbReference type="Proteomes" id="UP000570514">
    <property type="component" value="Unassembled WGS sequence"/>
</dbReference>
<dbReference type="Gene3D" id="3.10.450.50">
    <property type="match status" value="1"/>
</dbReference>
<dbReference type="SUPFAM" id="SSF54427">
    <property type="entry name" value="NTF2-like"/>
    <property type="match status" value="1"/>
</dbReference>
<feature type="signal peptide" evidence="1">
    <location>
        <begin position="1"/>
        <end position="22"/>
    </location>
</feature>
<evidence type="ECO:0000256" key="1">
    <source>
        <dbReference type="SAM" id="SignalP"/>
    </source>
</evidence>
<evidence type="ECO:0000259" key="2">
    <source>
        <dbReference type="Pfam" id="PF14534"/>
    </source>
</evidence>
<dbReference type="RefSeq" id="WP_167082223.1">
    <property type="nucleotide sequence ID" value="NZ_JAASRM010000001.1"/>
</dbReference>
<gene>
    <name evidence="3" type="ORF">FHS83_001401</name>
</gene>
<keyword evidence="3" id="KW-0413">Isomerase</keyword>
<keyword evidence="4" id="KW-1185">Reference proteome</keyword>
<dbReference type="EMBL" id="JAASRM010000001">
    <property type="protein sequence ID" value="NIK88083.1"/>
    <property type="molecule type" value="Genomic_DNA"/>
</dbReference>
<dbReference type="AlphaFoldDB" id="A0A846MXQ6"/>
<dbReference type="InterPro" id="IPR027843">
    <property type="entry name" value="DUF4440"/>
</dbReference>
<name>A0A846MXQ6_9PROT</name>
<evidence type="ECO:0000313" key="4">
    <source>
        <dbReference type="Proteomes" id="UP000570514"/>
    </source>
</evidence>
<comment type="caution">
    <text evidence="3">The sequence shown here is derived from an EMBL/GenBank/DDBJ whole genome shotgun (WGS) entry which is preliminary data.</text>
</comment>
<proteinExistence type="predicted"/>
<organism evidence="3 4">
    <name type="scientific">Rhizomicrobium palustre</name>
    <dbReference type="NCBI Taxonomy" id="189966"/>
    <lineage>
        <taxon>Bacteria</taxon>
        <taxon>Pseudomonadati</taxon>
        <taxon>Pseudomonadota</taxon>
        <taxon>Alphaproteobacteria</taxon>
        <taxon>Micropepsales</taxon>
        <taxon>Micropepsaceae</taxon>
        <taxon>Rhizomicrobium</taxon>
    </lineage>
</organism>
<feature type="domain" description="DUF4440" evidence="2">
    <location>
        <begin position="44"/>
        <end position="142"/>
    </location>
</feature>
<dbReference type="Pfam" id="PF14534">
    <property type="entry name" value="DUF4440"/>
    <property type="match status" value="1"/>
</dbReference>
<accession>A0A846MXQ6</accession>
<feature type="chain" id="PRO_5032999665" evidence="1">
    <location>
        <begin position="23"/>
        <end position="154"/>
    </location>
</feature>
<keyword evidence="1" id="KW-0732">Signal</keyword>
<evidence type="ECO:0000313" key="3">
    <source>
        <dbReference type="EMBL" id="NIK88083.1"/>
    </source>
</evidence>
<dbReference type="InterPro" id="IPR032710">
    <property type="entry name" value="NTF2-like_dom_sf"/>
</dbReference>
<dbReference type="GO" id="GO:0016853">
    <property type="term" value="F:isomerase activity"/>
    <property type="evidence" value="ECO:0007669"/>
    <property type="project" value="UniProtKB-KW"/>
</dbReference>
<sequence>MRPAQIFAALATLAAATMGAYAAPKDELIATDKAFSEMSAEKGMHAAFLAYMTDDARLFQGPTPPLSGKAAIAAAFAEEEKSPHYKAQKLTWTPLEAEASSDGTLGWTRGTWVYTVPGEKDAPIKVTGYYVTEWRRQTDGSYKFCLDIGGADKH</sequence>